<comment type="caution">
    <text evidence="1">The sequence shown here is derived from an EMBL/GenBank/DDBJ whole genome shotgun (WGS) entry which is preliminary data.</text>
</comment>
<sequence>MDFSVSILSKSGDEYRVTLSPIEYSIIPDEVRDLFVSEGCCIEIVEATLSSIKGESSTGAEVLFKISNVIGEVFAENKNMILYFYCDDMHEIARRDKTITPQRFRSRLFSKMFERYIRSNEVSDIVNIPIELRADRDIYIHLIARQEHLVYVDALKRFIIDTTNK</sequence>
<organism evidence="1 2">
    <name type="scientific">Parabacteroides distasonis</name>
    <dbReference type="NCBI Taxonomy" id="823"/>
    <lineage>
        <taxon>Bacteria</taxon>
        <taxon>Pseudomonadati</taxon>
        <taxon>Bacteroidota</taxon>
        <taxon>Bacteroidia</taxon>
        <taxon>Bacteroidales</taxon>
        <taxon>Tannerellaceae</taxon>
        <taxon>Parabacteroides</taxon>
    </lineage>
</organism>
<dbReference type="EMBL" id="SRYM01000001">
    <property type="protein sequence ID" value="TGY63787.1"/>
    <property type="molecule type" value="Genomic_DNA"/>
</dbReference>
<gene>
    <name evidence="1" type="ORF">E5342_00070</name>
</gene>
<protein>
    <submittedName>
        <fullName evidence="1">Uncharacterized protein</fullName>
    </submittedName>
</protein>
<evidence type="ECO:0000313" key="2">
    <source>
        <dbReference type="Proteomes" id="UP000310032"/>
    </source>
</evidence>
<evidence type="ECO:0000313" key="1">
    <source>
        <dbReference type="EMBL" id="TGY63787.1"/>
    </source>
</evidence>
<proteinExistence type="predicted"/>
<dbReference type="RefSeq" id="WP_135958540.1">
    <property type="nucleotide sequence ID" value="NZ_SRYM01000001.1"/>
</dbReference>
<name>A0A4S2F5S9_PARDI</name>
<accession>A0A4S2F5S9</accession>
<reference evidence="1 2" key="1">
    <citation type="submission" date="2019-04" db="EMBL/GenBank/DDBJ databases">
        <title>Microbes associate with the intestines of laboratory mice.</title>
        <authorList>
            <person name="Navarre W."/>
            <person name="Wong E."/>
            <person name="Huang K."/>
            <person name="Tropini C."/>
            <person name="Ng K."/>
            <person name="Yu B."/>
        </authorList>
    </citation>
    <scope>NUCLEOTIDE SEQUENCE [LARGE SCALE GENOMIC DNA]</scope>
    <source>
        <strain evidence="1 2">NM39_I3</strain>
    </source>
</reference>
<dbReference type="AlphaFoldDB" id="A0A4S2F5S9"/>
<dbReference type="Proteomes" id="UP000310032">
    <property type="component" value="Unassembled WGS sequence"/>
</dbReference>